<evidence type="ECO:0000256" key="1">
    <source>
        <dbReference type="ARBA" id="ARBA00022723"/>
    </source>
</evidence>
<evidence type="ECO:0000313" key="5">
    <source>
        <dbReference type="EMBL" id="QHU33228.1"/>
    </source>
</evidence>
<dbReference type="SUPFAM" id="SSF57850">
    <property type="entry name" value="RING/U-box"/>
    <property type="match status" value="1"/>
</dbReference>
<sequence>MSETRTIEDMGIIMEILLEELHNDLSIAELEMLYYVEINHSTDVETSNNNHSQIEEIINLNEIQNLENEETINLNEIQNLENEEEIPALIEIENHNMYYSDELLPLIEIENNDDYSIHFLDEEVDESIRQEVSFISYLDTNMISFADNFVNFINRSPPLNFQPDVKRVLTEEAIENVELKLLKQEDINSIGDKNCLTCYDNFVSTDLVRILPCKHLFHRSCIDTQLLNISHECPYCGSTAGESKCINIK</sequence>
<keyword evidence="2" id="KW-0863">Zinc-finger</keyword>
<dbReference type="GO" id="GO:0006511">
    <property type="term" value="P:ubiquitin-dependent protein catabolic process"/>
    <property type="evidence" value="ECO:0007669"/>
    <property type="project" value="TreeGrafter"/>
</dbReference>
<organism evidence="5">
    <name type="scientific">viral metagenome</name>
    <dbReference type="NCBI Taxonomy" id="1070528"/>
    <lineage>
        <taxon>unclassified sequences</taxon>
        <taxon>metagenomes</taxon>
        <taxon>organismal metagenomes</taxon>
    </lineage>
</organism>
<dbReference type="PANTHER" id="PTHR45931">
    <property type="entry name" value="SI:CH211-59O9.10"/>
    <property type="match status" value="1"/>
</dbReference>
<dbReference type="GO" id="GO:0008270">
    <property type="term" value="F:zinc ion binding"/>
    <property type="evidence" value="ECO:0007669"/>
    <property type="project" value="UniProtKB-KW"/>
</dbReference>
<dbReference type="InterPro" id="IPR013083">
    <property type="entry name" value="Znf_RING/FYVE/PHD"/>
</dbReference>
<keyword evidence="3" id="KW-0862">Zinc</keyword>
<dbReference type="SMART" id="SM00184">
    <property type="entry name" value="RING"/>
    <property type="match status" value="1"/>
</dbReference>
<evidence type="ECO:0000256" key="3">
    <source>
        <dbReference type="ARBA" id="ARBA00022833"/>
    </source>
</evidence>
<evidence type="ECO:0000256" key="2">
    <source>
        <dbReference type="ARBA" id="ARBA00022771"/>
    </source>
</evidence>
<name>A0A6C0LT91_9ZZZZ</name>
<dbReference type="GO" id="GO:0005634">
    <property type="term" value="C:nucleus"/>
    <property type="evidence" value="ECO:0007669"/>
    <property type="project" value="TreeGrafter"/>
</dbReference>
<dbReference type="InterPro" id="IPR001841">
    <property type="entry name" value="Znf_RING"/>
</dbReference>
<feature type="domain" description="RING-type" evidence="4">
    <location>
        <begin position="195"/>
        <end position="236"/>
    </location>
</feature>
<dbReference type="InterPro" id="IPR051834">
    <property type="entry name" value="RING_finger_E3_ligase"/>
</dbReference>
<accession>A0A6C0LT91</accession>
<evidence type="ECO:0000259" key="4">
    <source>
        <dbReference type="PROSITE" id="PS50089"/>
    </source>
</evidence>
<dbReference type="GO" id="GO:0061630">
    <property type="term" value="F:ubiquitin protein ligase activity"/>
    <property type="evidence" value="ECO:0007669"/>
    <property type="project" value="TreeGrafter"/>
</dbReference>
<proteinExistence type="predicted"/>
<dbReference type="Pfam" id="PF13639">
    <property type="entry name" value="zf-RING_2"/>
    <property type="match status" value="1"/>
</dbReference>
<dbReference type="PROSITE" id="PS50089">
    <property type="entry name" value="ZF_RING_2"/>
    <property type="match status" value="1"/>
</dbReference>
<reference evidence="5" key="1">
    <citation type="journal article" date="2020" name="Nature">
        <title>Giant virus diversity and host interactions through global metagenomics.</title>
        <authorList>
            <person name="Schulz F."/>
            <person name="Roux S."/>
            <person name="Paez-Espino D."/>
            <person name="Jungbluth S."/>
            <person name="Walsh D.A."/>
            <person name="Denef V.J."/>
            <person name="McMahon K.D."/>
            <person name="Konstantinidis K.T."/>
            <person name="Eloe-Fadrosh E.A."/>
            <person name="Kyrpides N.C."/>
            <person name="Woyke T."/>
        </authorList>
    </citation>
    <scope>NUCLEOTIDE SEQUENCE</scope>
    <source>
        <strain evidence="5">GVMAG-S-1014582-52</strain>
    </source>
</reference>
<dbReference type="AlphaFoldDB" id="A0A6C0LT91"/>
<dbReference type="EMBL" id="MN740556">
    <property type="protein sequence ID" value="QHU33228.1"/>
    <property type="molecule type" value="Genomic_DNA"/>
</dbReference>
<dbReference type="Gene3D" id="3.30.40.10">
    <property type="entry name" value="Zinc/RING finger domain, C3HC4 (zinc finger)"/>
    <property type="match status" value="1"/>
</dbReference>
<protein>
    <recommendedName>
        <fullName evidence="4">RING-type domain-containing protein</fullName>
    </recommendedName>
</protein>
<dbReference type="PANTHER" id="PTHR45931:SF3">
    <property type="entry name" value="RING ZINC FINGER-CONTAINING PROTEIN"/>
    <property type="match status" value="1"/>
</dbReference>
<keyword evidence="1" id="KW-0479">Metal-binding</keyword>